<dbReference type="CDD" id="cd00082">
    <property type="entry name" value="HisKA"/>
    <property type="match status" value="1"/>
</dbReference>
<comment type="catalytic activity">
    <reaction evidence="1">
        <text>ATP + protein L-histidine = ADP + protein N-phospho-L-histidine.</text>
        <dbReference type="EC" id="2.7.13.3"/>
    </reaction>
</comment>
<evidence type="ECO:0000256" key="8">
    <source>
        <dbReference type="ARBA" id="ARBA00023012"/>
    </source>
</evidence>
<dbReference type="RefSeq" id="WP_319628154.1">
    <property type="nucleotide sequence ID" value="NZ_JAWXRB010000034.1"/>
</dbReference>
<reference evidence="11" key="1">
    <citation type="submission" date="2023-11" db="EMBL/GenBank/DDBJ databases">
        <title>Scandinavium wanjuensis sp. nov., isolated from lettuce South Korea.</title>
        <authorList>
            <person name="Park J."/>
            <person name="Park S."/>
            <person name="Oh K.K."/>
            <person name="Cho G.S."/>
            <person name="Franz C.M.A.P."/>
        </authorList>
    </citation>
    <scope>NUCLEOTIDE SEQUENCE</scope>
    <source>
        <strain evidence="11">V105_12</strain>
    </source>
</reference>
<proteinExistence type="predicted"/>
<keyword evidence="6" id="KW-0418">Kinase</keyword>
<evidence type="ECO:0000256" key="6">
    <source>
        <dbReference type="ARBA" id="ARBA00022777"/>
    </source>
</evidence>
<gene>
    <name evidence="11" type="ORF">SIL20_08735</name>
</gene>
<keyword evidence="3" id="KW-0597">Phosphoprotein</keyword>
<dbReference type="SMART" id="SM00388">
    <property type="entry name" value="HisKA"/>
    <property type="match status" value="1"/>
</dbReference>
<keyword evidence="4" id="KW-0808">Transferase</keyword>
<dbReference type="EMBL" id="JAWXRC010000024">
    <property type="protein sequence ID" value="MDX6031591.1"/>
    <property type="molecule type" value="Genomic_DNA"/>
</dbReference>
<dbReference type="PROSITE" id="PS50109">
    <property type="entry name" value="HIS_KIN"/>
    <property type="match status" value="1"/>
</dbReference>
<dbReference type="SUPFAM" id="SSF47384">
    <property type="entry name" value="Homodimeric domain of signal transducing histidine kinase"/>
    <property type="match status" value="1"/>
</dbReference>
<organism evidence="11 12">
    <name type="scientific">Scandinavium lactucae</name>
    <dbReference type="NCBI Taxonomy" id="3095028"/>
    <lineage>
        <taxon>Bacteria</taxon>
        <taxon>Pseudomonadati</taxon>
        <taxon>Pseudomonadota</taxon>
        <taxon>Gammaproteobacteria</taxon>
        <taxon>Enterobacterales</taxon>
        <taxon>Enterobacteriaceae</taxon>
        <taxon>Scandinavium</taxon>
    </lineage>
</organism>
<dbReference type="PANTHER" id="PTHR43065">
    <property type="entry name" value="SENSOR HISTIDINE KINASE"/>
    <property type="match status" value="1"/>
</dbReference>
<evidence type="ECO:0000256" key="2">
    <source>
        <dbReference type="ARBA" id="ARBA00012438"/>
    </source>
</evidence>
<dbReference type="InterPro" id="IPR003594">
    <property type="entry name" value="HATPase_dom"/>
</dbReference>
<dbReference type="InterPro" id="IPR036890">
    <property type="entry name" value="HATPase_C_sf"/>
</dbReference>
<keyword evidence="9" id="KW-1133">Transmembrane helix</keyword>
<keyword evidence="5" id="KW-0547">Nucleotide-binding</keyword>
<dbReference type="GO" id="GO:0000155">
    <property type="term" value="F:phosphorelay sensor kinase activity"/>
    <property type="evidence" value="ECO:0007669"/>
    <property type="project" value="InterPro"/>
</dbReference>
<dbReference type="AlphaFoldDB" id="A0AAJ2RZF1"/>
<dbReference type="GO" id="GO:0005524">
    <property type="term" value="F:ATP binding"/>
    <property type="evidence" value="ECO:0007669"/>
    <property type="project" value="UniProtKB-KW"/>
</dbReference>
<evidence type="ECO:0000256" key="4">
    <source>
        <dbReference type="ARBA" id="ARBA00022679"/>
    </source>
</evidence>
<sequence length="436" mass="49409">MQMTTQRAYIARGVLLWLAACLVCSALLYAEQIRRQYWQYDRAFTALFSTISTALTQNESVIPILNGDEDLALLRQKFPQIESLEKTTGRALDAPRVEPLSATSYWLYNPYRQIRVQVNLAPQLHPDAHFADIRLSLTEKPTPGSYRWHWTRQFPQHFQPFILQASATPHWFRVALLPHVLLVAGWAFIISMTMLLLWGRKQQRSDRQRADYYQHARLNTLGEMAAGVVHEINQPLTATQMWIQGGIRQLDQGRIDEAQHAMRSALTQTQRINDLLTRFRAHLVQEEVTMTRVNLADSWQRVGNLLEREPGSKQIHITHDFSALYVQADRLWLEQVLHNLLNNAIQAQADSPQGWVHIASEAAGYRVKVTISDGGPGLSPEALKLALMPLFSERLGGLGLGLTLSESLMTRMNGSLELANAPGGGAQISLWLIREK</sequence>
<dbReference type="Gene3D" id="3.30.565.10">
    <property type="entry name" value="Histidine kinase-like ATPase, C-terminal domain"/>
    <property type="match status" value="1"/>
</dbReference>
<dbReference type="InterPro" id="IPR036097">
    <property type="entry name" value="HisK_dim/P_sf"/>
</dbReference>
<evidence type="ECO:0000259" key="10">
    <source>
        <dbReference type="PROSITE" id="PS50109"/>
    </source>
</evidence>
<dbReference type="Pfam" id="PF02518">
    <property type="entry name" value="HATPase_c"/>
    <property type="match status" value="1"/>
</dbReference>
<evidence type="ECO:0000256" key="7">
    <source>
        <dbReference type="ARBA" id="ARBA00022840"/>
    </source>
</evidence>
<accession>A0AAJ2RZF1</accession>
<evidence type="ECO:0000313" key="12">
    <source>
        <dbReference type="Proteomes" id="UP001282336"/>
    </source>
</evidence>
<keyword evidence="9" id="KW-0472">Membrane</keyword>
<dbReference type="InterPro" id="IPR005467">
    <property type="entry name" value="His_kinase_dom"/>
</dbReference>
<dbReference type="SUPFAM" id="SSF55874">
    <property type="entry name" value="ATPase domain of HSP90 chaperone/DNA topoisomerase II/histidine kinase"/>
    <property type="match status" value="1"/>
</dbReference>
<keyword evidence="8" id="KW-0902">Two-component regulatory system</keyword>
<dbReference type="PANTHER" id="PTHR43065:SF46">
    <property type="entry name" value="C4-DICARBOXYLATE TRANSPORT SENSOR PROTEIN DCTB"/>
    <property type="match status" value="1"/>
</dbReference>
<evidence type="ECO:0000256" key="3">
    <source>
        <dbReference type="ARBA" id="ARBA00022553"/>
    </source>
</evidence>
<dbReference type="Proteomes" id="UP001282336">
    <property type="component" value="Unassembled WGS sequence"/>
</dbReference>
<evidence type="ECO:0000256" key="9">
    <source>
        <dbReference type="SAM" id="Phobius"/>
    </source>
</evidence>
<name>A0AAJ2RZF1_9ENTR</name>
<dbReference type="InterPro" id="IPR003661">
    <property type="entry name" value="HisK_dim/P_dom"/>
</dbReference>
<keyword evidence="9" id="KW-0812">Transmembrane</keyword>
<dbReference type="PRINTS" id="PR00344">
    <property type="entry name" value="BCTRLSENSOR"/>
</dbReference>
<keyword evidence="7 11" id="KW-0067">ATP-binding</keyword>
<feature type="transmembrane region" description="Helical" evidence="9">
    <location>
        <begin position="176"/>
        <end position="199"/>
    </location>
</feature>
<dbReference type="SMART" id="SM00387">
    <property type="entry name" value="HATPase_c"/>
    <property type="match status" value="1"/>
</dbReference>
<comment type="caution">
    <text evidence="11">The sequence shown here is derived from an EMBL/GenBank/DDBJ whole genome shotgun (WGS) entry which is preliminary data.</text>
</comment>
<protein>
    <recommendedName>
        <fullName evidence="2">histidine kinase</fullName>
        <ecNumber evidence="2">2.7.13.3</ecNumber>
    </recommendedName>
</protein>
<evidence type="ECO:0000313" key="11">
    <source>
        <dbReference type="EMBL" id="MDX6031591.1"/>
    </source>
</evidence>
<dbReference type="Gene3D" id="1.10.287.130">
    <property type="match status" value="1"/>
</dbReference>
<dbReference type="InterPro" id="IPR004358">
    <property type="entry name" value="Sig_transdc_His_kin-like_C"/>
</dbReference>
<evidence type="ECO:0000256" key="5">
    <source>
        <dbReference type="ARBA" id="ARBA00022741"/>
    </source>
</evidence>
<dbReference type="EC" id="2.7.13.3" evidence="2"/>
<feature type="domain" description="Histidine kinase" evidence="10">
    <location>
        <begin position="227"/>
        <end position="436"/>
    </location>
</feature>
<evidence type="ECO:0000256" key="1">
    <source>
        <dbReference type="ARBA" id="ARBA00000085"/>
    </source>
</evidence>